<dbReference type="EMBL" id="JRUQ01000019">
    <property type="protein sequence ID" value="KGT95031.1"/>
    <property type="molecule type" value="Genomic_DNA"/>
</dbReference>
<comment type="caution">
    <text evidence="1">The sequence shown here is derived from an EMBL/GenBank/DDBJ whole genome shotgun (WGS) entry which is preliminary data.</text>
</comment>
<dbReference type="SUPFAM" id="SSF55724">
    <property type="entry name" value="Mog1p/PsbP-like"/>
    <property type="match status" value="1"/>
</dbReference>
<dbReference type="OrthoDB" id="9012334at2"/>
<protein>
    <recommendedName>
        <fullName evidence="3">DUF1795 domain-containing protein</fullName>
    </recommendedName>
</protein>
<dbReference type="InterPro" id="IPR014894">
    <property type="entry name" value="DcrB/EagT6"/>
</dbReference>
<dbReference type="RefSeq" id="WP_034889080.1">
    <property type="nucleotide sequence ID" value="NZ_JRUQ01000019.1"/>
</dbReference>
<name>A0A0A3ZBQ1_9GAMM</name>
<dbReference type="STRING" id="371042.NG99_05160"/>
<dbReference type="Pfam" id="PF08786">
    <property type="entry name" value="DcrB"/>
    <property type="match status" value="1"/>
</dbReference>
<organism evidence="1 2">
    <name type="scientific">Erwinia typographi</name>
    <dbReference type="NCBI Taxonomy" id="371042"/>
    <lineage>
        <taxon>Bacteria</taxon>
        <taxon>Pseudomonadati</taxon>
        <taxon>Pseudomonadota</taxon>
        <taxon>Gammaproteobacteria</taxon>
        <taxon>Enterobacterales</taxon>
        <taxon>Erwiniaceae</taxon>
        <taxon>Erwinia</taxon>
    </lineage>
</organism>
<proteinExistence type="predicted"/>
<dbReference type="Gene3D" id="3.40.1000.10">
    <property type="entry name" value="Mog1/PsbP, alpha/beta/alpha sandwich"/>
    <property type="match status" value="1"/>
</dbReference>
<dbReference type="eggNOG" id="COG5435">
    <property type="taxonomic scope" value="Bacteria"/>
</dbReference>
<dbReference type="Proteomes" id="UP000030351">
    <property type="component" value="Unassembled WGS sequence"/>
</dbReference>
<dbReference type="InterPro" id="IPR016123">
    <property type="entry name" value="Mog1/PsbP_a/b/a-sand"/>
</dbReference>
<sequence length="146" mass="16353">MTQLPRPYLISEGQFTLPANYHDRTVNAFVPVTPAPAMNVSRDYLATGEDAAAYLTRQLDQLIPHMQGWLQHLREPVELGNGLLTGEIIHISFLRENARIAQMQAIFALDSVRVLVFSISKMGEITAAESKLLRDMLSSFRFHDAG</sequence>
<evidence type="ECO:0000313" key="2">
    <source>
        <dbReference type="Proteomes" id="UP000030351"/>
    </source>
</evidence>
<keyword evidence="2" id="KW-1185">Reference proteome</keyword>
<gene>
    <name evidence="1" type="ORF">NG99_05160</name>
</gene>
<evidence type="ECO:0008006" key="3">
    <source>
        <dbReference type="Google" id="ProtNLM"/>
    </source>
</evidence>
<reference evidence="1 2" key="1">
    <citation type="submission" date="2014-10" db="EMBL/GenBank/DDBJ databases">
        <title>Genome sequence of Erwinia typographi M043b.</title>
        <authorList>
            <person name="Chan K.-G."/>
            <person name="Tan W.-S."/>
        </authorList>
    </citation>
    <scope>NUCLEOTIDE SEQUENCE [LARGE SCALE GENOMIC DNA]</scope>
    <source>
        <strain evidence="1 2">M043b</strain>
    </source>
</reference>
<accession>A0A0A3ZBQ1</accession>
<evidence type="ECO:0000313" key="1">
    <source>
        <dbReference type="EMBL" id="KGT95031.1"/>
    </source>
</evidence>
<dbReference type="AlphaFoldDB" id="A0A0A3ZBQ1"/>